<dbReference type="EMBL" id="CP011002">
    <property type="protein sequence ID" value="AKO66071.1"/>
    <property type="molecule type" value="Genomic_DNA"/>
</dbReference>
<dbReference type="PANTHER" id="PTHR36922:SF1">
    <property type="entry name" value="DUF1993 DOMAIN-CONTAINING PROTEIN"/>
    <property type="match status" value="1"/>
</dbReference>
<sequence length="169" mass="19726">MQVPMYELSVPMIINMLENLSEILNKAQRFADKRKIDSTIYVNSRLIADMYPLSRQIQIGTDMVRKGIGRLAGKNAPSYSDNEKTIKQLQSRITKTISFLKKIKPAQMAGSENKYIEFSIRDKKFTFKNGEDYLKRWIIPHFFFHVTTTYNILRMNGVNLGKWDFTGKF</sequence>
<dbReference type="Proteomes" id="UP000066549">
    <property type="component" value="Chromosome"/>
</dbReference>
<dbReference type="SUPFAM" id="SSF109854">
    <property type="entry name" value="DinB/YfiT-like putative metalloenzymes"/>
    <property type="match status" value="1"/>
</dbReference>
<dbReference type="PATRIC" id="fig|1623450.3.peg.1008"/>
<protein>
    <recommendedName>
        <fullName evidence="3">DUF1993 domain-containing protein</fullName>
    </recommendedName>
</protein>
<keyword evidence="2" id="KW-1185">Reference proteome</keyword>
<dbReference type="PANTHER" id="PTHR36922">
    <property type="entry name" value="BLL2446 PROTEIN"/>
    <property type="match status" value="1"/>
</dbReference>
<proteinExistence type="predicted"/>
<dbReference type="OrthoDB" id="338237at2"/>
<evidence type="ECO:0000313" key="2">
    <source>
        <dbReference type="Proteomes" id="UP000066549"/>
    </source>
</evidence>
<dbReference type="InterPro" id="IPR018531">
    <property type="entry name" value="DUF1993"/>
</dbReference>
<dbReference type="InterPro" id="IPR034660">
    <property type="entry name" value="DinB/YfiT-like"/>
</dbReference>
<reference evidence="1 2" key="1">
    <citation type="submission" date="2015-03" db="EMBL/GenBank/DDBJ databases">
        <title>Comparative analysis of the OM43 clade including a novel species from Red Sea uncovers genomic and metabolic diversity among marine methylotrophs.</title>
        <authorList>
            <person name="Jimenez-Infante F."/>
            <person name="Ngugi D.K."/>
            <person name="Vinu M."/>
            <person name="Alam I."/>
            <person name="Kamau A."/>
            <person name="Blom J."/>
            <person name="Bajic V.B."/>
            <person name="Stingl U."/>
        </authorList>
    </citation>
    <scope>NUCLEOTIDE SEQUENCE [LARGE SCALE GENOMIC DNA]</scope>
    <source>
        <strain evidence="1 2">MBRSH7</strain>
    </source>
</reference>
<gene>
    <name evidence="1" type="ORF">VI33_05065</name>
</gene>
<accession>A0A0H4IYL5</accession>
<dbReference type="Gene3D" id="1.20.120.450">
    <property type="entry name" value="dinb family like domain"/>
    <property type="match status" value="1"/>
</dbReference>
<dbReference type="Pfam" id="PF09351">
    <property type="entry name" value="DUF1993"/>
    <property type="match status" value="1"/>
</dbReference>
<organism evidence="1 2">
    <name type="scientific">Methylophilales bacterium MBRS-H7</name>
    <dbReference type="NCBI Taxonomy" id="1623450"/>
    <lineage>
        <taxon>Bacteria</taxon>
        <taxon>Pseudomonadati</taxon>
        <taxon>Pseudomonadota</taxon>
        <taxon>Betaproteobacteria</taxon>
        <taxon>Nitrosomonadales</taxon>
        <taxon>OM43 clade</taxon>
    </lineage>
</organism>
<name>A0A0H4IYL5_9PROT</name>
<evidence type="ECO:0008006" key="3">
    <source>
        <dbReference type="Google" id="ProtNLM"/>
    </source>
</evidence>
<evidence type="ECO:0000313" key="1">
    <source>
        <dbReference type="EMBL" id="AKO66071.1"/>
    </source>
</evidence>
<dbReference type="AlphaFoldDB" id="A0A0H4IYL5"/>